<proteinExistence type="predicted"/>
<accession>A0ABR3EI43</accession>
<dbReference type="EMBL" id="JBAHYK010005326">
    <property type="protein sequence ID" value="KAL0562535.1"/>
    <property type="molecule type" value="Genomic_DNA"/>
</dbReference>
<dbReference type="Proteomes" id="UP001465976">
    <property type="component" value="Unassembled WGS sequence"/>
</dbReference>
<comment type="caution">
    <text evidence="2">The sequence shown here is derived from an EMBL/GenBank/DDBJ whole genome shotgun (WGS) entry which is preliminary data.</text>
</comment>
<keyword evidence="3" id="KW-1185">Reference proteome</keyword>
<gene>
    <name evidence="2" type="ORF">V5O48_019552</name>
</gene>
<evidence type="ECO:0000256" key="1">
    <source>
        <dbReference type="SAM" id="MobiDB-lite"/>
    </source>
</evidence>
<feature type="non-terminal residue" evidence="2">
    <location>
        <position position="78"/>
    </location>
</feature>
<sequence>MSSSRFSMSPLSDYATPSPVVPMVWDLTTPSPDTSPSSSPMLTYPSSKEPSIEPLEKLIPRKFYDEATTEVNLLRIQL</sequence>
<protein>
    <submittedName>
        <fullName evidence="2">Uncharacterized protein</fullName>
    </submittedName>
</protein>
<reference evidence="2 3" key="1">
    <citation type="submission" date="2024-02" db="EMBL/GenBank/DDBJ databases">
        <title>A draft genome for the cacao thread blight pathogen Marasmius crinis-equi.</title>
        <authorList>
            <person name="Cohen S.P."/>
            <person name="Baruah I.K."/>
            <person name="Amoako-Attah I."/>
            <person name="Bukari Y."/>
            <person name="Meinhardt L.W."/>
            <person name="Bailey B.A."/>
        </authorList>
    </citation>
    <scope>NUCLEOTIDE SEQUENCE [LARGE SCALE GENOMIC DNA]</scope>
    <source>
        <strain evidence="2 3">GH-76</strain>
    </source>
</reference>
<organism evidence="2 3">
    <name type="scientific">Marasmius crinis-equi</name>
    <dbReference type="NCBI Taxonomy" id="585013"/>
    <lineage>
        <taxon>Eukaryota</taxon>
        <taxon>Fungi</taxon>
        <taxon>Dikarya</taxon>
        <taxon>Basidiomycota</taxon>
        <taxon>Agaricomycotina</taxon>
        <taxon>Agaricomycetes</taxon>
        <taxon>Agaricomycetidae</taxon>
        <taxon>Agaricales</taxon>
        <taxon>Marasmiineae</taxon>
        <taxon>Marasmiaceae</taxon>
        <taxon>Marasmius</taxon>
    </lineage>
</organism>
<feature type="region of interest" description="Disordered" evidence="1">
    <location>
        <begin position="26"/>
        <end position="50"/>
    </location>
</feature>
<feature type="compositionally biased region" description="Low complexity" evidence="1">
    <location>
        <begin position="28"/>
        <end position="40"/>
    </location>
</feature>
<evidence type="ECO:0000313" key="2">
    <source>
        <dbReference type="EMBL" id="KAL0562535.1"/>
    </source>
</evidence>
<name>A0ABR3EI43_9AGAR</name>
<evidence type="ECO:0000313" key="3">
    <source>
        <dbReference type="Proteomes" id="UP001465976"/>
    </source>
</evidence>